<feature type="compositionally biased region" description="Polar residues" evidence="1">
    <location>
        <begin position="231"/>
        <end position="240"/>
    </location>
</feature>
<name>A0A285PNJ1_9HYPH</name>
<dbReference type="Proteomes" id="UP000219439">
    <property type="component" value="Unassembled WGS sequence"/>
</dbReference>
<dbReference type="EMBL" id="OBEL01000011">
    <property type="protein sequence ID" value="SNZ21696.1"/>
    <property type="molecule type" value="Genomic_DNA"/>
</dbReference>
<feature type="region of interest" description="Disordered" evidence="1">
    <location>
        <begin position="231"/>
        <end position="274"/>
    </location>
</feature>
<organism evidence="2 3">
    <name type="scientific">Cohaesibacter gelatinilyticus</name>
    <dbReference type="NCBI Taxonomy" id="372072"/>
    <lineage>
        <taxon>Bacteria</taxon>
        <taxon>Pseudomonadati</taxon>
        <taxon>Pseudomonadota</taxon>
        <taxon>Alphaproteobacteria</taxon>
        <taxon>Hyphomicrobiales</taxon>
        <taxon>Cohaesibacteraceae</taxon>
    </lineage>
</organism>
<proteinExistence type="predicted"/>
<evidence type="ECO:0000256" key="1">
    <source>
        <dbReference type="SAM" id="MobiDB-lite"/>
    </source>
</evidence>
<keyword evidence="3" id="KW-1185">Reference proteome</keyword>
<dbReference type="AlphaFoldDB" id="A0A285PNJ1"/>
<evidence type="ECO:0000313" key="3">
    <source>
        <dbReference type="Proteomes" id="UP000219439"/>
    </source>
</evidence>
<reference evidence="2 3" key="1">
    <citation type="submission" date="2017-09" db="EMBL/GenBank/DDBJ databases">
        <authorList>
            <person name="Ehlers B."/>
            <person name="Leendertz F.H."/>
        </authorList>
    </citation>
    <scope>NUCLEOTIDE SEQUENCE [LARGE SCALE GENOMIC DNA]</scope>
    <source>
        <strain evidence="2 3">DSM 18289</strain>
    </source>
</reference>
<accession>A0A285PNJ1</accession>
<evidence type="ECO:0000313" key="2">
    <source>
        <dbReference type="EMBL" id="SNZ21696.1"/>
    </source>
</evidence>
<gene>
    <name evidence="2" type="ORF">SAMN06265368_4821</name>
</gene>
<sequence>MTKGTVNISRSIWSDVAFKKQPFTEREAFMWLIMEASYLPREKRVGSVIVQTLRGQCATSVRFMADAWNWPKSTVSRFLKRLENRDMIGTDSGTGVTLVTISKYDDYQAEIKESGTPRKSKAGQQRDSSGTNYKKGLIKDNNITPSISPPEKPKSDRQLFVDALVPMLGAELANDLAKHRTKLKASNTPRAASGLIGKLSQCPNPVFAANEMILRGWKSVEPEWLERAQATSKNGASSMASAAIANHQARQESSPESFADIPNPFLPRQEELYK</sequence>
<protein>
    <recommendedName>
        <fullName evidence="4">Helix-turn-helix domain-containing protein</fullName>
    </recommendedName>
</protein>
<feature type="compositionally biased region" description="Polar residues" evidence="1">
    <location>
        <begin position="122"/>
        <end position="132"/>
    </location>
</feature>
<feature type="region of interest" description="Disordered" evidence="1">
    <location>
        <begin position="112"/>
        <end position="155"/>
    </location>
</feature>
<evidence type="ECO:0008006" key="4">
    <source>
        <dbReference type="Google" id="ProtNLM"/>
    </source>
</evidence>
<dbReference type="RefSeq" id="WP_210201005.1">
    <property type="nucleotide sequence ID" value="NZ_OBEL01000011.1"/>
</dbReference>